<dbReference type="AlphaFoldDB" id="A0A553WHN2"/>
<feature type="transmembrane region" description="Helical" evidence="1">
    <location>
        <begin position="475"/>
        <end position="494"/>
    </location>
</feature>
<feature type="transmembrane region" description="Helical" evidence="1">
    <location>
        <begin position="105"/>
        <end position="132"/>
    </location>
</feature>
<keyword evidence="3" id="KW-0031">Aminopeptidase</keyword>
<keyword evidence="1" id="KW-1133">Transmembrane helix</keyword>
<feature type="transmembrane region" description="Helical" evidence="1">
    <location>
        <begin position="363"/>
        <end position="384"/>
    </location>
</feature>
<dbReference type="GO" id="GO:0008270">
    <property type="term" value="F:zinc ion binding"/>
    <property type="evidence" value="ECO:0007669"/>
    <property type="project" value="InterPro"/>
</dbReference>
<feature type="domain" description="Peptidase M1 membrane alanine aminopeptidase" evidence="2">
    <location>
        <begin position="873"/>
        <end position="1063"/>
    </location>
</feature>
<feature type="transmembrane region" description="Helical" evidence="1">
    <location>
        <begin position="240"/>
        <end position="261"/>
    </location>
</feature>
<dbReference type="InterPro" id="IPR027268">
    <property type="entry name" value="Peptidase_M4/M1_CTD_sf"/>
</dbReference>
<feature type="transmembrane region" description="Helical" evidence="1">
    <location>
        <begin position="55"/>
        <end position="79"/>
    </location>
</feature>
<dbReference type="Proteomes" id="UP000320160">
    <property type="component" value="Unassembled WGS sequence"/>
</dbReference>
<feature type="transmembrane region" description="Helical" evidence="1">
    <location>
        <begin position="144"/>
        <end position="168"/>
    </location>
</feature>
<feature type="transmembrane region" description="Helical" evidence="1">
    <location>
        <begin position="320"/>
        <end position="343"/>
    </location>
</feature>
<reference evidence="3 4" key="1">
    <citation type="submission" date="2019-07" db="EMBL/GenBank/DDBJ databases">
        <authorList>
            <person name="Park M."/>
        </authorList>
    </citation>
    <scope>NUCLEOTIDE SEQUENCE [LARGE SCALE GENOMIC DNA]</scope>
    <source>
        <strain evidence="3 4">KCTC32445</strain>
    </source>
</reference>
<organism evidence="3 4">
    <name type="scientific">Sphingorhabdus contaminans</name>
    <dbReference type="NCBI Taxonomy" id="1343899"/>
    <lineage>
        <taxon>Bacteria</taxon>
        <taxon>Pseudomonadati</taxon>
        <taxon>Pseudomonadota</taxon>
        <taxon>Alphaproteobacteria</taxon>
        <taxon>Sphingomonadales</taxon>
        <taxon>Sphingomonadaceae</taxon>
        <taxon>Sphingorhabdus</taxon>
    </lineage>
</organism>
<protein>
    <submittedName>
        <fullName evidence="3">Aminopeptidase</fullName>
    </submittedName>
</protein>
<dbReference type="SUPFAM" id="SSF55486">
    <property type="entry name" value="Metalloproteases ('zincins'), catalytic domain"/>
    <property type="match status" value="1"/>
</dbReference>
<dbReference type="RefSeq" id="WP_143775073.1">
    <property type="nucleotide sequence ID" value="NZ_VKKU01000001.1"/>
</dbReference>
<proteinExistence type="predicted"/>
<keyword evidence="1" id="KW-0472">Membrane</keyword>
<feature type="transmembrane region" description="Helical" evidence="1">
    <location>
        <begin position="446"/>
        <end position="468"/>
    </location>
</feature>
<keyword evidence="1" id="KW-0812">Transmembrane</keyword>
<keyword evidence="3" id="KW-0645">Protease</keyword>
<feature type="transmembrane region" description="Helical" evidence="1">
    <location>
        <begin position="17"/>
        <end position="35"/>
    </location>
</feature>
<gene>
    <name evidence="3" type="ORF">FOM92_01850</name>
</gene>
<dbReference type="Pfam" id="PF01433">
    <property type="entry name" value="Peptidase_M1"/>
    <property type="match status" value="1"/>
</dbReference>
<dbReference type="InterPro" id="IPR014782">
    <property type="entry name" value="Peptidase_M1_dom"/>
</dbReference>
<accession>A0A553WHN2</accession>
<name>A0A553WHN2_9SPHN</name>
<evidence type="ECO:0000256" key="1">
    <source>
        <dbReference type="SAM" id="Phobius"/>
    </source>
</evidence>
<feature type="transmembrane region" description="Helical" evidence="1">
    <location>
        <begin position="175"/>
        <end position="195"/>
    </location>
</feature>
<evidence type="ECO:0000259" key="2">
    <source>
        <dbReference type="Pfam" id="PF01433"/>
    </source>
</evidence>
<dbReference type="GO" id="GO:0004177">
    <property type="term" value="F:aminopeptidase activity"/>
    <property type="evidence" value="ECO:0007669"/>
    <property type="project" value="UniProtKB-KW"/>
</dbReference>
<feature type="transmembrane region" description="Helical" evidence="1">
    <location>
        <begin position="529"/>
        <end position="546"/>
    </location>
</feature>
<dbReference type="Gene3D" id="1.10.390.10">
    <property type="entry name" value="Neutral Protease Domain 2"/>
    <property type="match status" value="1"/>
</dbReference>
<dbReference type="EMBL" id="VKKU01000001">
    <property type="protein sequence ID" value="TSB04201.1"/>
    <property type="molecule type" value="Genomic_DNA"/>
</dbReference>
<comment type="caution">
    <text evidence="3">The sequence shown here is derived from an EMBL/GenBank/DDBJ whole genome shotgun (WGS) entry which is preliminary data.</text>
</comment>
<dbReference type="OrthoDB" id="100605at2"/>
<keyword evidence="3" id="KW-0378">Hydrolase</keyword>
<feature type="transmembrane region" description="Helical" evidence="1">
    <location>
        <begin position="567"/>
        <end position="588"/>
    </location>
</feature>
<dbReference type="GO" id="GO:0008237">
    <property type="term" value="F:metallopeptidase activity"/>
    <property type="evidence" value="ECO:0007669"/>
    <property type="project" value="InterPro"/>
</dbReference>
<sequence>MLFDVARFELRYQLRNPVFWVSLLLFFLLGFGVTASDNVSIGSPGTVHENAPHAIASMIALASLFYLFVITSFVANAVVRDDSTGFGPIIKATSIGKSNYVLGRYLGGLGIALLGYFAVPAGMLVGVFMPWVDPETVGPNNPAYYLWPYLILAVPNILLMCSLLFGLATITRSMLWSYIGVVIFFMGYLIATTVLGSKVEYQDLLARYEPLGFGALSEATRYWTASDMNSKLLPFQDQLLFNRVLVLVLSAVLLALTYWRFSMEERAPSKRKLKKLARQKAGEVGDVAHIVAAPLVNRSYGGAATRAQFLVRLKMEVLQVLQSPGLIVLMLIALINTIAGLWLTQTVYGTASHPIGADIITNIIDGFTIFLLIIAVFYGGELVWRERDVKINEIVDSTPTANWVMTIPKVVAIFLILLSINAVAMATGLVFQLIKGVEEFGIANYVVWFILPSTAEMLMVAILAVFLQAVSPNKYVGWGLFLLWFISGVFLRNMGYSNALYTYGGNPPVPLSDMNGDGGFGYGAWVLRGYWLAFGVILLVIAHLIWPRGTDTRWRNRIRRIRPGLRGAPLALIGASTAAMVVTGAYAWQNFKVLNRYETSDEAEKYQADYEKKYLKYENLPRPVVKSVTLDAQIFPKDRLMEVTGRYLMRNETDRPIAEVHIRQGNRDAAFPKLALAGAKLVQDDKKFGYRIFRFDRPLQPGEETRLDFQSRIHHRGFRNGPPDTSVNLNGTFVNNFEFAPIVGMSRQGVLQDRTQRRRQGLPAELRMARLEDIAATRENYVRTDWVMSDIRVTTDADQVPIAPGKKLSDESKNGRRTAHFVSSAPIHNFLSIQSARYKLTEKNHKGVLLTIYHDPRHEWNVPKMIAALETGLDYYQANFGPYQFDYARIIEFPGYQSFAQAFAGTMPYSESVGFAADVSDPDAIDYVTYITAHELGHQYWAHQVIGADVQGQTLTSETLAQYSALMVMKKIYGPDKIRRFLKYELDQYLAGRKGDPIGEQPLYRVENQPYVHYRKGSIVFYLLQERLGEDAVNRALRRFVEAWKFKPAPFHRSVDLIAELRKEAKTSEQQALITDLFERIAVYDLKAKEAKSTKGPDGLWKTSITLEANKYYANSKGTETLAALGENIEIGLFGAKPGIGAFGAKDVISIDRKPVKDGKQIVVITSKRKPAFAGIDPYNFYVDRNSDDNVIDVTS</sequence>
<keyword evidence="4" id="KW-1185">Reference proteome</keyword>
<evidence type="ECO:0000313" key="4">
    <source>
        <dbReference type="Proteomes" id="UP000320160"/>
    </source>
</evidence>
<evidence type="ECO:0000313" key="3">
    <source>
        <dbReference type="EMBL" id="TSB04201.1"/>
    </source>
</evidence>
<feature type="transmembrane region" description="Helical" evidence="1">
    <location>
        <begin position="410"/>
        <end position="434"/>
    </location>
</feature>